<dbReference type="GO" id="GO:0005886">
    <property type="term" value="C:plasma membrane"/>
    <property type="evidence" value="ECO:0007669"/>
    <property type="project" value="UniProtKB-SubCell"/>
</dbReference>
<dbReference type="Gene3D" id="3.80.10.10">
    <property type="entry name" value="Ribonuclease Inhibitor"/>
    <property type="match status" value="1"/>
</dbReference>
<keyword evidence="3" id="KW-1003">Cell membrane</keyword>
<dbReference type="Proteomes" id="UP000593564">
    <property type="component" value="Unassembled WGS sequence"/>
</dbReference>
<evidence type="ECO:0000256" key="5">
    <source>
        <dbReference type="ARBA" id="ARBA00022692"/>
    </source>
</evidence>
<dbReference type="EMBL" id="JACBKZ010000014">
    <property type="protein sequence ID" value="KAF5931534.1"/>
    <property type="molecule type" value="Genomic_DNA"/>
</dbReference>
<reference evidence="12" key="1">
    <citation type="journal article" date="2020" name="Nat. Commun.">
        <title>Genome assembly of wild tea tree DASZ reveals pedigree and selection history of tea varieties.</title>
        <authorList>
            <person name="Zhang W."/>
            <person name="Zhang Y."/>
            <person name="Qiu H."/>
            <person name="Guo Y."/>
            <person name="Wan H."/>
            <person name="Zhang X."/>
            <person name="Scossa F."/>
            <person name="Alseekh S."/>
            <person name="Zhang Q."/>
            <person name="Wang P."/>
            <person name="Xu L."/>
            <person name="Schmidt M.H."/>
            <person name="Jia X."/>
            <person name="Li D."/>
            <person name="Zhu A."/>
            <person name="Guo F."/>
            <person name="Chen W."/>
            <person name="Ni D."/>
            <person name="Usadel B."/>
            <person name="Fernie A.R."/>
            <person name="Wen W."/>
        </authorList>
    </citation>
    <scope>NUCLEOTIDE SEQUENCE [LARGE SCALE GENOMIC DNA]</scope>
    <source>
        <strain evidence="12">cv. G240</strain>
    </source>
</reference>
<comment type="caution">
    <text evidence="11">The sequence shown here is derived from an EMBL/GenBank/DDBJ whole genome shotgun (WGS) entry which is preliminary data.</text>
</comment>
<keyword evidence="6" id="KW-0732">Signal</keyword>
<dbReference type="PANTHER" id="PTHR48062:SF52">
    <property type="entry name" value="RECEPTOR-LIKE PROTEIN 8-RELATED"/>
    <property type="match status" value="1"/>
</dbReference>
<keyword evidence="9" id="KW-0472">Membrane</keyword>
<dbReference type="GO" id="GO:0012505">
    <property type="term" value="C:endomembrane system"/>
    <property type="evidence" value="ECO:0007669"/>
    <property type="project" value="UniProtKB-SubCell"/>
</dbReference>
<reference evidence="11 12" key="2">
    <citation type="submission" date="2020-07" db="EMBL/GenBank/DDBJ databases">
        <title>Genome assembly of wild tea tree DASZ reveals pedigree and selection history of tea varieties.</title>
        <authorList>
            <person name="Zhang W."/>
        </authorList>
    </citation>
    <scope>NUCLEOTIDE SEQUENCE [LARGE SCALE GENOMIC DNA]</scope>
    <source>
        <strain evidence="12">cv. G240</strain>
        <tissue evidence="11">Leaf</tissue>
    </source>
</reference>
<evidence type="ECO:0000256" key="7">
    <source>
        <dbReference type="ARBA" id="ARBA00022737"/>
    </source>
</evidence>
<evidence type="ECO:0000256" key="2">
    <source>
        <dbReference type="ARBA" id="ARBA00009592"/>
    </source>
</evidence>
<evidence type="ECO:0000256" key="6">
    <source>
        <dbReference type="ARBA" id="ARBA00022729"/>
    </source>
</evidence>
<accession>A0A7J7FX67</accession>
<evidence type="ECO:0000256" key="4">
    <source>
        <dbReference type="ARBA" id="ARBA00022614"/>
    </source>
</evidence>
<comment type="similarity">
    <text evidence="2">Belongs to the RLP family.</text>
</comment>
<dbReference type="PANTHER" id="PTHR48062">
    <property type="entry name" value="RECEPTOR-LIKE PROTEIN 14"/>
    <property type="match status" value="1"/>
</dbReference>
<dbReference type="FunFam" id="3.80.10.10:FF:000383">
    <property type="entry name" value="Leucine-rich repeat receptor protein kinase EMS1"/>
    <property type="match status" value="1"/>
</dbReference>
<name>A0A7J7FX67_CAMSI</name>
<keyword evidence="12" id="KW-1185">Reference proteome</keyword>
<dbReference type="InterPro" id="IPR032675">
    <property type="entry name" value="LRR_dom_sf"/>
</dbReference>
<dbReference type="Pfam" id="PF00560">
    <property type="entry name" value="LRR_1"/>
    <property type="match status" value="1"/>
</dbReference>
<evidence type="ECO:0000256" key="10">
    <source>
        <dbReference type="ARBA" id="ARBA00037847"/>
    </source>
</evidence>
<evidence type="ECO:0000313" key="11">
    <source>
        <dbReference type="EMBL" id="KAF5931534.1"/>
    </source>
</evidence>
<evidence type="ECO:0000256" key="8">
    <source>
        <dbReference type="ARBA" id="ARBA00022989"/>
    </source>
</evidence>
<proteinExistence type="inferred from homology"/>
<dbReference type="AlphaFoldDB" id="A0A7J7FX67"/>
<organism evidence="11 12">
    <name type="scientific">Camellia sinensis</name>
    <name type="common">Tea plant</name>
    <name type="synonym">Thea sinensis</name>
    <dbReference type="NCBI Taxonomy" id="4442"/>
    <lineage>
        <taxon>Eukaryota</taxon>
        <taxon>Viridiplantae</taxon>
        <taxon>Streptophyta</taxon>
        <taxon>Embryophyta</taxon>
        <taxon>Tracheophyta</taxon>
        <taxon>Spermatophyta</taxon>
        <taxon>Magnoliopsida</taxon>
        <taxon>eudicotyledons</taxon>
        <taxon>Gunneridae</taxon>
        <taxon>Pentapetalae</taxon>
        <taxon>asterids</taxon>
        <taxon>Ericales</taxon>
        <taxon>Theaceae</taxon>
        <taxon>Camellia</taxon>
    </lineage>
</organism>
<evidence type="ECO:0000256" key="3">
    <source>
        <dbReference type="ARBA" id="ARBA00022475"/>
    </source>
</evidence>
<dbReference type="InterPro" id="IPR051502">
    <property type="entry name" value="RLP_Defense_Trigger"/>
</dbReference>
<comment type="subcellular location">
    <subcellularLocation>
        <location evidence="1">Cell membrane</location>
    </subcellularLocation>
    <subcellularLocation>
        <location evidence="10">Endomembrane system</location>
        <topology evidence="10">Single-pass membrane protein</topology>
    </subcellularLocation>
</comment>
<evidence type="ECO:0000256" key="1">
    <source>
        <dbReference type="ARBA" id="ARBA00004236"/>
    </source>
</evidence>
<dbReference type="Pfam" id="PF13855">
    <property type="entry name" value="LRR_8"/>
    <property type="match status" value="1"/>
</dbReference>
<keyword evidence="7" id="KW-0677">Repeat</keyword>
<dbReference type="InterPro" id="IPR001611">
    <property type="entry name" value="Leu-rich_rpt"/>
</dbReference>
<gene>
    <name evidence="11" type="ORF">HYC85_027705</name>
</gene>
<evidence type="ECO:0008006" key="13">
    <source>
        <dbReference type="Google" id="ProtNLM"/>
    </source>
</evidence>
<sequence>MELRSTNGASIFDWIDRIELRLEVFDLRLDGASIVSTGWSFDCIDWMELRLYRLDGASTRFSLALSSFISFAVCEEPCSRENRRIRHKSYTRTRVVSCRHGYFAPKWRVHVTQIPTQLCQLNRISLMDLSHNYFNGSIPCCFGTIPFGMIEASLQGFMQMTATLFNWHTFYKYRGFLERNFNIPHKNTLFAIAMADEVEFVTKSRTYSYRIGSILNFMSGLDLSCNKLTGEIPFELGKLSSVLVLNLSHNLLTGPIPKTFSNLAQIESLDLSYNSLSGKIPTELMNLNFLEVFIEAHNNLSGKILDRKTQFGTFKESNYEGNPLFFHWRKIAQPSLICHTRQQQHPQTKLRENVLSERTSLSCLDLLLFFTSTHTGDIGGSI</sequence>
<evidence type="ECO:0000313" key="12">
    <source>
        <dbReference type="Proteomes" id="UP000593564"/>
    </source>
</evidence>
<protein>
    <recommendedName>
        <fullName evidence="13">Leucine-rich repeat-containing N-terminal plant-type domain-containing protein</fullName>
    </recommendedName>
</protein>
<keyword evidence="5" id="KW-0812">Transmembrane</keyword>
<keyword evidence="4" id="KW-0433">Leucine-rich repeat</keyword>
<dbReference type="Gene3D" id="3.30.1490.310">
    <property type="match status" value="1"/>
</dbReference>
<keyword evidence="8" id="KW-1133">Transmembrane helix</keyword>
<evidence type="ECO:0000256" key="9">
    <source>
        <dbReference type="ARBA" id="ARBA00023136"/>
    </source>
</evidence>
<dbReference type="SUPFAM" id="SSF52058">
    <property type="entry name" value="L domain-like"/>
    <property type="match status" value="1"/>
</dbReference>